<name>A0ABQ7TC41_PHRPL</name>
<dbReference type="Proteomes" id="UP000826234">
    <property type="component" value="Unassembled WGS sequence"/>
</dbReference>
<proteinExistence type="predicted"/>
<feature type="region of interest" description="Disordered" evidence="1">
    <location>
        <begin position="127"/>
        <end position="185"/>
    </location>
</feature>
<gene>
    <name evidence="2" type="ORF">JD844_002522</name>
</gene>
<feature type="compositionally biased region" description="Low complexity" evidence="1">
    <location>
        <begin position="131"/>
        <end position="150"/>
    </location>
</feature>
<accession>A0ABQ7TC41</accession>
<reference evidence="2 3" key="1">
    <citation type="journal article" date="2022" name="Gigascience">
        <title>A chromosome-level genome assembly and annotation of the desert horned lizard, Phrynosoma platyrhinos, provides insight into chromosomal rearrangements among reptiles.</title>
        <authorList>
            <person name="Koochekian N."/>
            <person name="Ascanio A."/>
            <person name="Farleigh K."/>
            <person name="Card D.C."/>
            <person name="Schield D.R."/>
            <person name="Castoe T.A."/>
            <person name="Jezkova T."/>
        </authorList>
    </citation>
    <scope>NUCLEOTIDE SEQUENCE [LARGE SCALE GENOMIC DNA]</scope>
    <source>
        <strain evidence="2">NK-2021</strain>
    </source>
</reference>
<organism evidence="2 3">
    <name type="scientific">Phrynosoma platyrhinos</name>
    <name type="common">Desert horned lizard</name>
    <dbReference type="NCBI Taxonomy" id="52577"/>
    <lineage>
        <taxon>Eukaryota</taxon>
        <taxon>Metazoa</taxon>
        <taxon>Chordata</taxon>
        <taxon>Craniata</taxon>
        <taxon>Vertebrata</taxon>
        <taxon>Euteleostomi</taxon>
        <taxon>Lepidosauria</taxon>
        <taxon>Squamata</taxon>
        <taxon>Bifurcata</taxon>
        <taxon>Unidentata</taxon>
        <taxon>Episquamata</taxon>
        <taxon>Toxicofera</taxon>
        <taxon>Iguania</taxon>
        <taxon>Phrynosomatidae</taxon>
        <taxon>Phrynosomatinae</taxon>
        <taxon>Phrynosoma</taxon>
    </lineage>
</organism>
<dbReference type="EMBL" id="JAIPUX010000521">
    <property type="protein sequence ID" value="KAH0627112.1"/>
    <property type="molecule type" value="Genomic_DNA"/>
</dbReference>
<feature type="compositionally biased region" description="Basic and acidic residues" evidence="1">
    <location>
        <begin position="154"/>
        <end position="166"/>
    </location>
</feature>
<comment type="caution">
    <text evidence="2">The sequence shown here is derived from an EMBL/GenBank/DDBJ whole genome shotgun (WGS) entry which is preliminary data.</text>
</comment>
<evidence type="ECO:0000313" key="3">
    <source>
        <dbReference type="Proteomes" id="UP000826234"/>
    </source>
</evidence>
<protein>
    <submittedName>
        <fullName evidence="2">Uncharacterized protein</fullName>
    </submittedName>
</protein>
<keyword evidence="3" id="KW-1185">Reference proteome</keyword>
<sequence>MRLEFWLSFKARRNSTNVDGVFNIFCINLYYSCDNLGVGMLVSGMTRGNYISMVIHEYTVKRKGPNLNIITKCCKKTIAAQYIREAESDIKKRVQAFANIASDAEIQEQRSKLSPIKLQRNKVDFQEEESMALLSSPSTSSPPAGTSVSPDQTRLSELETSFEDHSSPTMANKNDVVPKDLPPNQQRLIDIMKTNLS</sequence>
<evidence type="ECO:0000256" key="1">
    <source>
        <dbReference type="SAM" id="MobiDB-lite"/>
    </source>
</evidence>
<evidence type="ECO:0000313" key="2">
    <source>
        <dbReference type="EMBL" id="KAH0627112.1"/>
    </source>
</evidence>